<evidence type="ECO:0000313" key="1">
    <source>
        <dbReference type="EMBL" id="SEK58494.1"/>
    </source>
</evidence>
<dbReference type="Proteomes" id="UP000199421">
    <property type="component" value="Unassembled WGS sequence"/>
</dbReference>
<protein>
    <submittedName>
        <fullName evidence="1">Uncharacterized protein</fullName>
    </submittedName>
</protein>
<dbReference type="EMBL" id="FOAF01000001">
    <property type="protein sequence ID" value="SEK58494.1"/>
    <property type="molecule type" value="Genomic_DNA"/>
</dbReference>
<evidence type="ECO:0000313" key="2">
    <source>
        <dbReference type="Proteomes" id="UP000199421"/>
    </source>
</evidence>
<proteinExistence type="predicted"/>
<organism evidence="1 2">
    <name type="scientific">Olivibacter domesticus</name>
    <name type="common">Pseudosphingobacterium domesticum</name>
    <dbReference type="NCBI Taxonomy" id="407022"/>
    <lineage>
        <taxon>Bacteria</taxon>
        <taxon>Pseudomonadati</taxon>
        <taxon>Bacteroidota</taxon>
        <taxon>Sphingobacteriia</taxon>
        <taxon>Sphingobacteriales</taxon>
        <taxon>Sphingobacteriaceae</taxon>
        <taxon>Olivibacter</taxon>
    </lineage>
</organism>
<keyword evidence="2" id="KW-1185">Reference proteome</keyword>
<name>A0A1H7I804_OLID1</name>
<accession>A0A1H7I804</accession>
<sequence>MRLFCGLTSFLQAMYETLLKLKIMDTIIKNEEDENPLEWYSLTETANSILNGLIAYTCHEEIKELEKECPDTERVKGLQALFVEVHAVNDDPENFQSQDRMKEIIARYGGLLKH</sequence>
<reference evidence="2" key="1">
    <citation type="submission" date="2016-10" db="EMBL/GenBank/DDBJ databases">
        <authorList>
            <person name="Varghese N."/>
            <person name="Submissions S."/>
        </authorList>
    </citation>
    <scope>NUCLEOTIDE SEQUENCE [LARGE SCALE GENOMIC DNA]</scope>
    <source>
        <strain evidence="2">DSM 18733</strain>
    </source>
</reference>
<dbReference type="AlphaFoldDB" id="A0A1H7I804"/>
<dbReference type="STRING" id="407022.SAMN05661044_00611"/>
<gene>
    <name evidence="1" type="ORF">SAMN05661044_00611</name>
</gene>